<evidence type="ECO:0000313" key="2">
    <source>
        <dbReference type="Proteomes" id="UP000765509"/>
    </source>
</evidence>
<keyword evidence="2" id="KW-1185">Reference proteome</keyword>
<comment type="caution">
    <text evidence="1">The sequence shown here is derived from an EMBL/GenBank/DDBJ whole genome shotgun (WGS) entry which is preliminary data.</text>
</comment>
<sequence length="113" mass="13700">MTLGHIKWKIVIIKRDSPRPWFPEQKERFTALHPDMIETVVRKRILRKFGADLENSIRRRFIAPFFGEDYINAMEDITTRRNSIKWYKPPIDNKTSWKQISRERLNTTEDRDP</sequence>
<dbReference type="EMBL" id="AVOT02011068">
    <property type="protein sequence ID" value="MBW0491405.1"/>
    <property type="molecule type" value="Genomic_DNA"/>
</dbReference>
<gene>
    <name evidence="1" type="ORF">O181_031120</name>
</gene>
<name>A0A9Q3CYF4_9BASI</name>
<reference evidence="1" key="1">
    <citation type="submission" date="2021-03" db="EMBL/GenBank/DDBJ databases">
        <title>Draft genome sequence of rust myrtle Austropuccinia psidii MF-1, a brazilian biotype.</title>
        <authorList>
            <person name="Quecine M.C."/>
            <person name="Pachon D.M.R."/>
            <person name="Bonatelli M.L."/>
            <person name="Correr F.H."/>
            <person name="Franceschini L.M."/>
            <person name="Leite T.F."/>
            <person name="Margarido G.R.A."/>
            <person name="Almeida C.A."/>
            <person name="Ferrarezi J.A."/>
            <person name="Labate C.A."/>
        </authorList>
    </citation>
    <scope>NUCLEOTIDE SEQUENCE</scope>
    <source>
        <strain evidence="1">MF-1</strain>
    </source>
</reference>
<evidence type="ECO:0000313" key="1">
    <source>
        <dbReference type="EMBL" id="MBW0491405.1"/>
    </source>
</evidence>
<dbReference type="Proteomes" id="UP000765509">
    <property type="component" value="Unassembled WGS sequence"/>
</dbReference>
<accession>A0A9Q3CYF4</accession>
<dbReference type="AlphaFoldDB" id="A0A9Q3CYF4"/>
<dbReference type="OrthoDB" id="2506710at2759"/>
<proteinExistence type="predicted"/>
<protein>
    <submittedName>
        <fullName evidence="1">Uncharacterized protein</fullName>
    </submittedName>
</protein>
<organism evidence="1 2">
    <name type="scientific">Austropuccinia psidii MF-1</name>
    <dbReference type="NCBI Taxonomy" id="1389203"/>
    <lineage>
        <taxon>Eukaryota</taxon>
        <taxon>Fungi</taxon>
        <taxon>Dikarya</taxon>
        <taxon>Basidiomycota</taxon>
        <taxon>Pucciniomycotina</taxon>
        <taxon>Pucciniomycetes</taxon>
        <taxon>Pucciniales</taxon>
        <taxon>Sphaerophragmiaceae</taxon>
        <taxon>Austropuccinia</taxon>
    </lineage>
</organism>